<evidence type="ECO:0000256" key="1">
    <source>
        <dbReference type="SAM" id="MobiDB-lite"/>
    </source>
</evidence>
<name>A0ABP0BZ53_9PEZI</name>
<feature type="region of interest" description="Disordered" evidence="1">
    <location>
        <begin position="432"/>
        <end position="452"/>
    </location>
</feature>
<feature type="compositionally biased region" description="Low complexity" evidence="1">
    <location>
        <begin position="305"/>
        <end position="316"/>
    </location>
</feature>
<feature type="compositionally biased region" description="Basic and acidic residues" evidence="1">
    <location>
        <begin position="255"/>
        <end position="273"/>
    </location>
</feature>
<evidence type="ECO:0000313" key="2">
    <source>
        <dbReference type="EMBL" id="CAK7224868.1"/>
    </source>
</evidence>
<feature type="region of interest" description="Disordered" evidence="1">
    <location>
        <begin position="149"/>
        <end position="413"/>
    </location>
</feature>
<sequence length="452" mass="47922">MSGRRVNFRDSPPSSGVSSHYTNDSASSRYSSGGGGDSSTNGGGSTAGVSQWTDLPALQEMYRRVLVELDEWKTLAEDREDEVEEAKKQASEAEAKWRDMVERNEQIEDEKKKLFKENKDLKSQIKAIDELQDTIHELREELATSNRHINEMQLNVAPAAYGTPGNSPPRHHQSSSSNHHGHGDTKSSPSSSRHSKDGKASSLSAKSSSNAGSGTSSSSSASHSSSRAKVGSNSSSSSTNTAKLSRSGSRHEHHHEKDQKSRLSSRFDHKDDAIIDSNASASSATSSSSQKHHKSGSSGNGSSGSNGSSTSADSGSMRPPPPRARRGSYVEGHGPGAPIMSQMAQLQTAMSPNKGVVRSSASQPSNMLPPAGAVPGGVPSSYYGGGRGGYAQPVQYGMPPSSTGLISPRGDMGKDSLRTTVHIVTDADLDPTYYAASYASPRDPRDPRIPRR</sequence>
<feature type="region of interest" description="Disordered" evidence="1">
    <location>
        <begin position="1"/>
        <end position="52"/>
    </location>
</feature>
<feature type="compositionally biased region" description="Polar residues" evidence="1">
    <location>
        <begin position="342"/>
        <end position="351"/>
    </location>
</feature>
<accession>A0ABP0BZ53</accession>
<keyword evidence="3" id="KW-1185">Reference proteome</keyword>
<feature type="compositionally biased region" description="Basic and acidic residues" evidence="1">
    <location>
        <begin position="442"/>
        <end position="452"/>
    </location>
</feature>
<feature type="compositionally biased region" description="Polar residues" evidence="1">
    <location>
        <begin position="12"/>
        <end position="22"/>
    </location>
</feature>
<comment type="caution">
    <text evidence="2">The sequence shown here is derived from an EMBL/GenBank/DDBJ whole genome shotgun (WGS) entry which is preliminary data.</text>
</comment>
<feature type="compositionally biased region" description="Low complexity" evidence="1">
    <location>
        <begin position="200"/>
        <end position="247"/>
    </location>
</feature>
<feature type="region of interest" description="Disordered" evidence="1">
    <location>
        <begin position="78"/>
        <end position="101"/>
    </location>
</feature>
<feature type="compositionally biased region" description="Gly residues" evidence="1">
    <location>
        <begin position="32"/>
        <end position="46"/>
    </location>
</feature>
<reference evidence="2 3" key="1">
    <citation type="submission" date="2024-01" db="EMBL/GenBank/DDBJ databases">
        <authorList>
            <person name="Allen C."/>
            <person name="Tagirdzhanova G."/>
        </authorList>
    </citation>
    <scope>NUCLEOTIDE SEQUENCE [LARGE SCALE GENOMIC DNA]</scope>
</reference>
<feature type="compositionally biased region" description="Low complexity" evidence="1">
    <location>
        <begin position="276"/>
        <end position="289"/>
    </location>
</feature>
<dbReference type="Proteomes" id="UP001642405">
    <property type="component" value="Unassembled WGS sequence"/>
</dbReference>
<evidence type="ECO:0000313" key="3">
    <source>
        <dbReference type="Proteomes" id="UP001642405"/>
    </source>
</evidence>
<organism evidence="2 3">
    <name type="scientific">Sporothrix curviconia</name>
    <dbReference type="NCBI Taxonomy" id="1260050"/>
    <lineage>
        <taxon>Eukaryota</taxon>
        <taxon>Fungi</taxon>
        <taxon>Dikarya</taxon>
        <taxon>Ascomycota</taxon>
        <taxon>Pezizomycotina</taxon>
        <taxon>Sordariomycetes</taxon>
        <taxon>Sordariomycetidae</taxon>
        <taxon>Ophiostomatales</taxon>
        <taxon>Ophiostomataceae</taxon>
        <taxon>Sporothrix</taxon>
    </lineage>
</organism>
<proteinExistence type="predicted"/>
<feature type="compositionally biased region" description="Low complexity" evidence="1">
    <location>
        <begin position="369"/>
        <end position="382"/>
    </location>
</feature>
<gene>
    <name evidence="2" type="ORF">SCUCBS95973_005665</name>
</gene>
<dbReference type="EMBL" id="CAWUHB010000031">
    <property type="protein sequence ID" value="CAK7224868.1"/>
    <property type="molecule type" value="Genomic_DNA"/>
</dbReference>
<protein>
    <submittedName>
        <fullName evidence="2">Uncharacterized protein</fullName>
    </submittedName>
</protein>
<feature type="compositionally biased region" description="Basic and acidic residues" evidence="1">
    <location>
        <begin position="85"/>
        <end position="101"/>
    </location>
</feature>